<dbReference type="OrthoDB" id="886546at2"/>
<accession>A0A1I5ZY27</accession>
<evidence type="ECO:0008006" key="3">
    <source>
        <dbReference type="Google" id="ProtNLM"/>
    </source>
</evidence>
<reference evidence="2" key="1">
    <citation type="submission" date="2016-10" db="EMBL/GenBank/DDBJ databases">
        <authorList>
            <person name="Varghese N."/>
            <person name="Submissions S."/>
        </authorList>
    </citation>
    <scope>NUCLEOTIDE SEQUENCE [LARGE SCALE GENOMIC DNA]</scope>
    <source>
        <strain evidence="2">OR362-8,ATCC BAA-1266,JCM 13504</strain>
    </source>
</reference>
<dbReference type="AlphaFoldDB" id="A0A1I5ZY27"/>
<evidence type="ECO:0000313" key="1">
    <source>
        <dbReference type="EMBL" id="SFQ61384.1"/>
    </source>
</evidence>
<dbReference type="EMBL" id="FOXS01000004">
    <property type="protein sequence ID" value="SFQ61384.1"/>
    <property type="molecule type" value="Genomic_DNA"/>
</dbReference>
<keyword evidence="2" id="KW-1185">Reference proteome</keyword>
<gene>
    <name evidence="1" type="ORF">SAMN04515668_3305</name>
</gene>
<dbReference type="RefSeq" id="WP_092675926.1">
    <property type="nucleotide sequence ID" value="NZ_FOXS01000004.1"/>
</dbReference>
<protein>
    <recommendedName>
        <fullName evidence="3">Antitoxin VbhA domain-containing protein</fullName>
    </recommendedName>
</protein>
<name>A0A1I5ZY27_HYMAR</name>
<proteinExistence type="predicted"/>
<evidence type="ECO:0000313" key="2">
    <source>
        <dbReference type="Proteomes" id="UP000199029"/>
    </source>
</evidence>
<sequence length="69" mass="7991">MSTTPQFGPREKTRAQRQALMDRAEAWNTRQDRQLGSFAKELCQRYIAGDMSLPQVIAEVEHIHRSLYA</sequence>
<organism evidence="1 2">
    <name type="scientific">Hymenobacter arizonensis</name>
    <name type="common">Siccationidurans arizonensis</name>
    <dbReference type="NCBI Taxonomy" id="1227077"/>
    <lineage>
        <taxon>Bacteria</taxon>
        <taxon>Pseudomonadati</taxon>
        <taxon>Bacteroidota</taxon>
        <taxon>Cytophagia</taxon>
        <taxon>Cytophagales</taxon>
        <taxon>Hymenobacteraceae</taxon>
        <taxon>Hymenobacter</taxon>
    </lineage>
</organism>
<dbReference type="Proteomes" id="UP000199029">
    <property type="component" value="Unassembled WGS sequence"/>
</dbReference>